<organism evidence="1">
    <name type="scientific">marine sediment metagenome</name>
    <dbReference type="NCBI Taxonomy" id="412755"/>
    <lineage>
        <taxon>unclassified sequences</taxon>
        <taxon>metagenomes</taxon>
        <taxon>ecological metagenomes</taxon>
    </lineage>
</organism>
<proteinExistence type="predicted"/>
<sequence length="54" mass="6349">MDDRKYKYHTVNVSLVLADKINKAIESGEHGYTSVPEFVKESTRRYLRELGYLK</sequence>
<gene>
    <name evidence="1" type="ORF">S01H1_01254</name>
</gene>
<evidence type="ECO:0000313" key="1">
    <source>
        <dbReference type="EMBL" id="GAF78703.1"/>
    </source>
</evidence>
<accession>X0SCB2</accession>
<dbReference type="EMBL" id="BARS01000528">
    <property type="protein sequence ID" value="GAF78703.1"/>
    <property type="molecule type" value="Genomic_DNA"/>
</dbReference>
<reference evidence="1" key="1">
    <citation type="journal article" date="2014" name="Front. Microbiol.">
        <title>High frequency of phylogenetically diverse reductive dehalogenase-homologous genes in deep subseafloor sedimentary metagenomes.</title>
        <authorList>
            <person name="Kawai M."/>
            <person name="Futagami T."/>
            <person name="Toyoda A."/>
            <person name="Takaki Y."/>
            <person name="Nishi S."/>
            <person name="Hori S."/>
            <person name="Arai W."/>
            <person name="Tsubouchi T."/>
            <person name="Morono Y."/>
            <person name="Uchiyama I."/>
            <person name="Ito T."/>
            <person name="Fujiyama A."/>
            <person name="Inagaki F."/>
            <person name="Takami H."/>
        </authorList>
    </citation>
    <scope>NUCLEOTIDE SEQUENCE</scope>
    <source>
        <strain evidence="1">Expedition CK06-06</strain>
    </source>
</reference>
<comment type="caution">
    <text evidence="1">The sequence shown here is derived from an EMBL/GenBank/DDBJ whole genome shotgun (WGS) entry which is preliminary data.</text>
</comment>
<name>X0SCB2_9ZZZZ</name>
<evidence type="ECO:0008006" key="2">
    <source>
        <dbReference type="Google" id="ProtNLM"/>
    </source>
</evidence>
<protein>
    <recommendedName>
        <fullName evidence="2">Ribbon-helix-helix protein CopG domain-containing protein</fullName>
    </recommendedName>
</protein>
<dbReference type="AlphaFoldDB" id="X0SCB2"/>